<organism evidence="1 2">
    <name type="scientific">Ralstonia phage Albius</name>
    <dbReference type="NCBI Taxonomy" id="2759712"/>
    <lineage>
        <taxon>Viruses</taxon>
        <taxon>Duplodnaviria</taxon>
        <taxon>Heunggongvirae</taxon>
        <taxon>Uroviricota</taxon>
        <taxon>Caudoviricetes</taxon>
        <taxon>Rahariannevirus</taxon>
        <taxon>Rahariannevirus raharianne</taxon>
    </lineage>
</organism>
<dbReference type="Proteomes" id="UP000515258">
    <property type="component" value="Segment"/>
</dbReference>
<name>A0A7G5B826_9CAUD</name>
<dbReference type="EMBL" id="MT740726">
    <property type="protein sequence ID" value="QMV32449.1"/>
    <property type="molecule type" value="Genomic_DNA"/>
</dbReference>
<gene>
    <name evidence="1" type="ORF">U2_00074</name>
</gene>
<evidence type="ECO:0000313" key="1">
    <source>
        <dbReference type="EMBL" id="QMV32449.1"/>
    </source>
</evidence>
<reference evidence="1 2" key="1">
    <citation type="submission" date="2020-07" db="EMBL/GenBank/DDBJ databases">
        <title>Ralstonia phages.</title>
        <authorList>
            <person name="Trotereau A."/>
            <person name="Boyer C."/>
            <person name="Torres-Barcelo C."/>
        </authorList>
    </citation>
    <scope>NUCLEOTIDE SEQUENCE [LARGE SCALE GENOMIC DNA]</scope>
</reference>
<sequence length="79" mass="8845">MSIGPAMRIDLNQNQACDDLWDIYVDGKRHDSYIGMTMDEAADAINTLATFATRQAGMASIDLRYSDGSVMTKRIERLQ</sequence>
<proteinExistence type="predicted"/>
<evidence type="ECO:0000313" key="2">
    <source>
        <dbReference type="Proteomes" id="UP000515258"/>
    </source>
</evidence>
<accession>A0A7G5B826</accession>
<protein>
    <submittedName>
        <fullName evidence="1">Uncharacterized protein</fullName>
    </submittedName>
</protein>